<dbReference type="NCBIfam" id="TIGR00255">
    <property type="entry name" value="YicC/YloC family endoribonuclease"/>
    <property type="match status" value="1"/>
</dbReference>
<dbReference type="OrthoDB" id="9771229at2"/>
<evidence type="ECO:0008006" key="10">
    <source>
        <dbReference type="Google" id="ProtNLM"/>
    </source>
</evidence>
<dbReference type="Proteomes" id="UP000323917">
    <property type="component" value="Chromosome"/>
</dbReference>
<keyword evidence="9" id="KW-1185">Reference proteome</keyword>
<sequence length="290" mass="32635">MTGFGEVIEQRGGYAIAVELRTVNNRYFKLNIRTTEGYSSLETLIESAIRETVKRGTVSCNLRIRHLASAEDFRLNTRVLNQYVDQLQEVAAKRNLDEMIRLEPLASLPGVVEQLSAESLDAASLWPLVEPTLRSAINQLTKMRTAEGEALADDLNEQCSTVAACLDVIEGQAPMISENYRKRIQDRVNEALSSLNVTLEPTDLVREVALYTDRADISEEIVRLRSHLQQFVEAQKLPESAGRKMEFICQEMGRETNTIGSKANDALISQQIVEIKTALERIREQIQNVQ</sequence>
<dbReference type="InterPro" id="IPR013527">
    <property type="entry name" value="YicC-like_N"/>
</dbReference>
<comment type="cofactor">
    <cofactor evidence="1">
        <name>a divalent metal cation</name>
        <dbReference type="ChEBI" id="CHEBI:60240"/>
    </cofactor>
</comment>
<dbReference type="KEGG" id="bgok:Pr1d_20840"/>
<dbReference type="EMBL" id="CP042913">
    <property type="protein sequence ID" value="QEG34800.1"/>
    <property type="molecule type" value="Genomic_DNA"/>
</dbReference>
<feature type="domain" description="Endoribonuclease YicC-like C-terminal" evidence="7">
    <location>
        <begin position="169"/>
        <end position="289"/>
    </location>
</feature>
<evidence type="ECO:0000256" key="4">
    <source>
        <dbReference type="ARBA" id="ARBA00022801"/>
    </source>
</evidence>
<evidence type="ECO:0000313" key="8">
    <source>
        <dbReference type="EMBL" id="QEG34800.1"/>
    </source>
</evidence>
<protein>
    <recommendedName>
        <fullName evidence="10">YicC-like family, N-terminal region</fullName>
    </recommendedName>
</protein>
<dbReference type="InterPro" id="IPR013551">
    <property type="entry name" value="YicC-like_C"/>
</dbReference>
<dbReference type="Pfam" id="PF08340">
    <property type="entry name" value="YicC-like_C"/>
    <property type="match status" value="1"/>
</dbReference>
<dbReference type="InterPro" id="IPR005229">
    <property type="entry name" value="YicC/YloC-like"/>
</dbReference>
<gene>
    <name evidence="8" type="ORF">Pr1d_20840</name>
</gene>
<keyword evidence="4" id="KW-0378">Hydrolase</keyword>
<dbReference type="PANTHER" id="PTHR30636">
    <property type="entry name" value="UPF0701 PROTEIN YICC"/>
    <property type="match status" value="1"/>
</dbReference>
<dbReference type="AlphaFoldDB" id="A0A5B9QB71"/>
<evidence type="ECO:0000313" key="9">
    <source>
        <dbReference type="Proteomes" id="UP000323917"/>
    </source>
</evidence>
<dbReference type="PANTHER" id="PTHR30636:SF3">
    <property type="entry name" value="UPF0701 PROTEIN YICC"/>
    <property type="match status" value="1"/>
</dbReference>
<evidence type="ECO:0000256" key="5">
    <source>
        <dbReference type="ARBA" id="ARBA00035648"/>
    </source>
</evidence>
<keyword evidence="2" id="KW-0540">Nuclease</keyword>
<accession>A0A5B9QB71</accession>
<proteinExistence type="inferred from homology"/>
<keyword evidence="3" id="KW-0255">Endonuclease</keyword>
<organism evidence="8 9">
    <name type="scientific">Bythopirellula goksoeyrii</name>
    <dbReference type="NCBI Taxonomy" id="1400387"/>
    <lineage>
        <taxon>Bacteria</taxon>
        <taxon>Pseudomonadati</taxon>
        <taxon>Planctomycetota</taxon>
        <taxon>Planctomycetia</taxon>
        <taxon>Pirellulales</taxon>
        <taxon>Lacipirellulaceae</taxon>
        <taxon>Bythopirellula</taxon>
    </lineage>
</organism>
<dbReference type="Pfam" id="PF03755">
    <property type="entry name" value="YicC-like_N"/>
    <property type="match status" value="1"/>
</dbReference>
<comment type="similarity">
    <text evidence="5">Belongs to the YicC/YloC family.</text>
</comment>
<evidence type="ECO:0000256" key="3">
    <source>
        <dbReference type="ARBA" id="ARBA00022759"/>
    </source>
</evidence>
<evidence type="ECO:0000259" key="6">
    <source>
        <dbReference type="Pfam" id="PF03755"/>
    </source>
</evidence>
<feature type="domain" description="Endoribonuclease YicC-like N-terminal" evidence="6">
    <location>
        <begin position="1"/>
        <end position="152"/>
    </location>
</feature>
<evidence type="ECO:0000256" key="1">
    <source>
        <dbReference type="ARBA" id="ARBA00001968"/>
    </source>
</evidence>
<dbReference type="GO" id="GO:0004521">
    <property type="term" value="F:RNA endonuclease activity"/>
    <property type="evidence" value="ECO:0007669"/>
    <property type="project" value="InterPro"/>
</dbReference>
<name>A0A5B9QB71_9BACT</name>
<dbReference type="GO" id="GO:0016787">
    <property type="term" value="F:hydrolase activity"/>
    <property type="evidence" value="ECO:0007669"/>
    <property type="project" value="UniProtKB-KW"/>
</dbReference>
<reference evidence="8 9" key="1">
    <citation type="submission" date="2019-08" db="EMBL/GenBank/DDBJ databases">
        <title>Deep-cultivation of Planctomycetes and their phenomic and genomic characterization uncovers novel biology.</title>
        <authorList>
            <person name="Wiegand S."/>
            <person name="Jogler M."/>
            <person name="Boedeker C."/>
            <person name="Pinto D."/>
            <person name="Vollmers J."/>
            <person name="Rivas-Marin E."/>
            <person name="Kohn T."/>
            <person name="Peeters S.H."/>
            <person name="Heuer A."/>
            <person name="Rast P."/>
            <person name="Oberbeckmann S."/>
            <person name="Bunk B."/>
            <person name="Jeske O."/>
            <person name="Meyerdierks A."/>
            <person name="Storesund J.E."/>
            <person name="Kallscheuer N."/>
            <person name="Luecker S."/>
            <person name="Lage O.M."/>
            <person name="Pohl T."/>
            <person name="Merkel B.J."/>
            <person name="Hornburger P."/>
            <person name="Mueller R.-W."/>
            <person name="Bruemmer F."/>
            <person name="Labrenz M."/>
            <person name="Spormann A.M."/>
            <person name="Op den Camp H."/>
            <person name="Overmann J."/>
            <person name="Amann R."/>
            <person name="Jetten M.S.M."/>
            <person name="Mascher T."/>
            <person name="Medema M.H."/>
            <person name="Devos D.P."/>
            <person name="Kaster A.-K."/>
            <person name="Ovreas L."/>
            <person name="Rohde M."/>
            <person name="Galperin M.Y."/>
            <person name="Jogler C."/>
        </authorList>
    </citation>
    <scope>NUCLEOTIDE SEQUENCE [LARGE SCALE GENOMIC DNA]</scope>
    <source>
        <strain evidence="8 9">Pr1d</strain>
    </source>
</reference>
<evidence type="ECO:0000256" key="2">
    <source>
        <dbReference type="ARBA" id="ARBA00022722"/>
    </source>
</evidence>
<evidence type="ECO:0000259" key="7">
    <source>
        <dbReference type="Pfam" id="PF08340"/>
    </source>
</evidence>